<protein>
    <submittedName>
        <fullName evidence="3">Uncharacterized protein</fullName>
    </submittedName>
</protein>
<feature type="region of interest" description="Disordered" evidence="2">
    <location>
        <begin position="1"/>
        <end position="27"/>
    </location>
</feature>
<keyword evidence="1" id="KW-0175">Coiled coil</keyword>
<evidence type="ECO:0000256" key="1">
    <source>
        <dbReference type="SAM" id="Coils"/>
    </source>
</evidence>
<dbReference type="AlphaFoldDB" id="A0A6A6UZQ7"/>
<organism evidence="3 4">
    <name type="scientific">Sporormia fimetaria CBS 119925</name>
    <dbReference type="NCBI Taxonomy" id="1340428"/>
    <lineage>
        <taxon>Eukaryota</taxon>
        <taxon>Fungi</taxon>
        <taxon>Dikarya</taxon>
        <taxon>Ascomycota</taxon>
        <taxon>Pezizomycotina</taxon>
        <taxon>Dothideomycetes</taxon>
        <taxon>Pleosporomycetidae</taxon>
        <taxon>Pleosporales</taxon>
        <taxon>Sporormiaceae</taxon>
        <taxon>Sporormia</taxon>
    </lineage>
</organism>
<reference evidence="3" key="1">
    <citation type="journal article" date="2020" name="Stud. Mycol.">
        <title>101 Dothideomycetes genomes: a test case for predicting lifestyles and emergence of pathogens.</title>
        <authorList>
            <person name="Haridas S."/>
            <person name="Albert R."/>
            <person name="Binder M."/>
            <person name="Bloem J."/>
            <person name="Labutti K."/>
            <person name="Salamov A."/>
            <person name="Andreopoulos B."/>
            <person name="Baker S."/>
            <person name="Barry K."/>
            <person name="Bills G."/>
            <person name="Bluhm B."/>
            <person name="Cannon C."/>
            <person name="Castanera R."/>
            <person name="Culley D."/>
            <person name="Daum C."/>
            <person name="Ezra D."/>
            <person name="Gonzalez J."/>
            <person name="Henrissat B."/>
            <person name="Kuo A."/>
            <person name="Liang C."/>
            <person name="Lipzen A."/>
            <person name="Lutzoni F."/>
            <person name="Magnuson J."/>
            <person name="Mondo S."/>
            <person name="Nolan M."/>
            <person name="Ohm R."/>
            <person name="Pangilinan J."/>
            <person name="Park H.-J."/>
            <person name="Ramirez L."/>
            <person name="Alfaro M."/>
            <person name="Sun H."/>
            <person name="Tritt A."/>
            <person name="Yoshinaga Y."/>
            <person name="Zwiers L.-H."/>
            <person name="Turgeon B."/>
            <person name="Goodwin S."/>
            <person name="Spatafora J."/>
            <person name="Crous P."/>
            <person name="Grigoriev I."/>
        </authorList>
    </citation>
    <scope>NUCLEOTIDE SEQUENCE</scope>
    <source>
        <strain evidence="3">CBS 119925</strain>
    </source>
</reference>
<accession>A0A6A6UZQ7</accession>
<dbReference type="Proteomes" id="UP000799440">
    <property type="component" value="Unassembled WGS sequence"/>
</dbReference>
<gene>
    <name evidence="3" type="ORF">M011DRAFT_431930</name>
</gene>
<dbReference type="OrthoDB" id="3796976at2759"/>
<name>A0A6A6UZQ7_9PLEO</name>
<keyword evidence="4" id="KW-1185">Reference proteome</keyword>
<proteinExistence type="predicted"/>
<evidence type="ECO:0000313" key="3">
    <source>
        <dbReference type="EMBL" id="KAF2743016.1"/>
    </source>
</evidence>
<evidence type="ECO:0000313" key="4">
    <source>
        <dbReference type="Proteomes" id="UP000799440"/>
    </source>
</evidence>
<dbReference type="EMBL" id="MU006601">
    <property type="protein sequence ID" value="KAF2743016.1"/>
    <property type="molecule type" value="Genomic_DNA"/>
</dbReference>
<sequence>MPKDSGNRKPRGPRKQSSSDERRDRVRRVREQGLEMTFRCGRCEEKNLRCFVDTASGRCAGCISVHVECSLFVPEEEWEKVEGEERAKRLELARAEESVARAKRELLELEGRKQEFARRDLAVLKVQDQAQESEGSSQQSP</sequence>
<evidence type="ECO:0000256" key="2">
    <source>
        <dbReference type="SAM" id="MobiDB-lite"/>
    </source>
</evidence>
<feature type="compositionally biased region" description="Basic and acidic residues" evidence="2">
    <location>
        <begin position="17"/>
        <end position="27"/>
    </location>
</feature>
<feature type="coiled-coil region" evidence="1">
    <location>
        <begin position="85"/>
        <end position="119"/>
    </location>
</feature>